<feature type="region of interest" description="Disordered" evidence="1">
    <location>
        <begin position="269"/>
        <end position="333"/>
    </location>
</feature>
<evidence type="ECO:0000313" key="3">
    <source>
        <dbReference type="Proteomes" id="UP001244207"/>
    </source>
</evidence>
<feature type="region of interest" description="Disordered" evidence="1">
    <location>
        <begin position="124"/>
        <end position="232"/>
    </location>
</feature>
<evidence type="ECO:0000256" key="1">
    <source>
        <dbReference type="SAM" id="MobiDB-lite"/>
    </source>
</evidence>
<sequence length="447" mass="49818">MDGLLRTLTRSRNTAPSPNRGSRNRNRHSGGSGGGGGNNHGQIEIIIETLARGLVEYAVQKYMKKLSGGGDEDKSGGGHKNDGRLSTRNTHGRDDNERARGGVPNMDMEMLEHLGKNILSKAMERFGGGGGEEYEEEDARRRHGKGQRGSRDRDSYSRGHSQDRSHGRRHGGGGGKDEDHTRDRRRRHSRDDGYPSHRPGLPSSPSRHHRGDEENSHRRRRRGYGTDYTPLKEEMETLSNTLISLNERQPGHADCEFYDAFVERSGKVHGWTHHHHHHHHKHGHHHHHAKGKAKPKKACKKAKQKAKAKAKRRSKRPSQPREPTIRFMPMPPMTAMPMHPAPVAGMGMGMGMTPGMDLPLGDGFIDYGPAPDQDMGLEMGWGMDPNFRLEQFATEDEIHGDREVTCNECCYSFFDSLCGIPPEARDLRGEAAGNGAIIANDNEMEAV</sequence>
<organism evidence="2 3">
    <name type="scientific">Glomerella acutata</name>
    <name type="common">Colletotrichum acutatum</name>
    <dbReference type="NCBI Taxonomy" id="27357"/>
    <lineage>
        <taxon>Eukaryota</taxon>
        <taxon>Fungi</taxon>
        <taxon>Dikarya</taxon>
        <taxon>Ascomycota</taxon>
        <taxon>Pezizomycotina</taxon>
        <taxon>Sordariomycetes</taxon>
        <taxon>Hypocreomycetidae</taxon>
        <taxon>Glomerellales</taxon>
        <taxon>Glomerellaceae</taxon>
        <taxon>Colletotrichum</taxon>
        <taxon>Colletotrichum acutatum species complex</taxon>
    </lineage>
</organism>
<proteinExistence type="predicted"/>
<feature type="region of interest" description="Disordered" evidence="1">
    <location>
        <begin position="1"/>
        <end position="40"/>
    </location>
</feature>
<keyword evidence="3" id="KW-1185">Reference proteome</keyword>
<name>A0AAD8UP83_GLOAC</name>
<dbReference type="AlphaFoldDB" id="A0AAD8UP83"/>
<dbReference type="RefSeq" id="XP_060366422.1">
    <property type="nucleotide sequence ID" value="XM_060510383.1"/>
</dbReference>
<accession>A0AAD8UP83</accession>
<evidence type="ECO:0000313" key="2">
    <source>
        <dbReference type="EMBL" id="KAK1726367.1"/>
    </source>
</evidence>
<feature type="region of interest" description="Disordered" evidence="1">
    <location>
        <begin position="67"/>
        <end position="107"/>
    </location>
</feature>
<gene>
    <name evidence="2" type="ORF">BDZ83DRAFT_650537</name>
</gene>
<feature type="compositionally biased region" description="Basic residues" evidence="1">
    <location>
        <begin position="270"/>
        <end position="318"/>
    </location>
</feature>
<reference evidence="2" key="1">
    <citation type="submission" date="2021-12" db="EMBL/GenBank/DDBJ databases">
        <title>Comparative genomics, transcriptomics and evolutionary studies reveal genomic signatures of adaptation to plant cell wall in hemibiotrophic fungi.</title>
        <authorList>
            <consortium name="DOE Joint Genome Institute"/>
            <person name="Baroncelli R."/>
            <person name="Diaz J.F."/>
            <person name="Benocci T."/>
            <person name="Peng M."/>
            <person name="Battaglia E."/>
            <person name="Haridas S."/>
            <person name="Andreopoulos W."/>
            <person name="Labutti K."/>
            <person name="Pangilinan J."/>
            <person name="Floch G.L."/>
            <person name="Makela M.R."/>
            <person name="Henrissat B."/>
            <person name="Grigoriev I.V."/>
            <person name="Crouch J.A."/>
            <person name="De Vries R.P."/>
            <person name="Sukno S.A."/>
            <person name="Thon M.R."/>
        </authorList>
    </citation>
    <scope>NUCLEOTIDE SEQUENCE</scope>
    <source>
        <strain evidence="2">CBS 112980</strain>
    </source>
</reference>
<dbReference type="EMBL" id="JAHMHS010000033">
    <property type="protein sequence ID" value="KAK1726367.1"/>
    <property type="molecule type" value="Genomic_DNA"/>
</dbReference>
<feature type="compositionally biased region" description="Gly residues" evidence="1">
    <location>
        <begin position="30"/>
        <end position="39"/>
    </location>
</feature>
<feature type="compositionally biased region" description="Basic and acidic residues" evidence="1">
    <location>
        <begin position="149"/>
        <end position="165"/>
    </location>
</feature>
<dbReference type="GeneID" id="85394282"/>
<dbReference type="Proteomes" id="UP001244207">
    <property type="component" value="Unassembled WGS sequence"/>
</dbReference>
<comment type="caution">
    <text evidence="2">The sequence shown here is derived from an EMBL/GenBank/DDBJ whole genome shotgun (WGS) entry which is preliminary data.</text>
</comment>
<protein>
    <submittedName>
        <fullName evidence="2">Uncharacterized protein</fullName>
    </submittedName>
</protein>
<feature type="compositionally biased region" description="Basic and acidic residues" evidence="1">
    <location>
        <begin position="71"/>
        <end position="100"/>
    </location>
</feature>